<gene>
    <name evidence="9" type="primary">prs_2</name>
    <name evidence="9" type="ORF">CA13_30510</name>
</gene>
<dbReference type="Gene3D" id="3.40.50.2020">
    <property type="match status" value="2"/>
</dbReference>
<dbReference type="CDD" id="cd06223">
    <property type="entry name" value="PRTases_typeI"/>
    <property type="match status" value="1"/>
</dbReference>
<evidence type="ECO:0000259" key="8">
    <source>
        <dbReference type="Pfam" id="PF13793"/>
    </source>
</evidence>
<evidence type="ECO:0000256" key="6">
    <source>
        <dbReference type="ARBA" id="ARBA00022840"/>
    </source>
</evidence>
<organism evidence="9 10">
    <name type="scientific">Novipirellula herctigrandis</name>
    <dbReference type="NCBI Taxonomy" id="2527986"/>
    <lineage>
        <taxon>Bacteria</taxon>
        <taxon>Pseudomonadati</taxon>
        <taxon>Planctomycetota</taxon>
        <taxon>Planctomycetia</taxon>
        <taxon>Pirellulales</taxon>
        <taxon>Pirellulaceae</taxon>
        <taxon>Novipirellula</taxon>
    </lineage>
</organism>
<evidence type="ECO:0000256" key="3">
    <source>
        <dbReference type="ARBA" id="ARBA00022727"/>
    </source>
</evidence>
<evidence type="ECO:0000256" key="5">
    <source>
        <dbReference type="ARBA" id="ARBA00022777"/>
    </source>
</evidence>
<feature type="domain" description="Ribose-phosphate pyrophosphokinase N-terminal" evidence="8">
    <location>
        <begin position="8"/>
        <end position="126"/>
    </location>
</feature>
<dbReference type="SUPFAM" id="SSF53271">
    <property type="entry name" value="PRTase-like"/>
    <property type="match status" value="1"/>
</dbReference>
<dbReference type="PANTHER" id="PTHR10210">
    <property type="entry name" value="RIBOSE-PHOSPHATE DIPHOSPHOKINASE FAMILY MEMBER"/>
    <property type="match status" value="1"/>
</dbReference>
<keyword evidence="5 9" id="KW-0418">Kinase</keyword>
<evidence type="ECO:0000256" key="4">
    <source>
        <dbReference type="ARBA" id="ARBA00022741"/>
    </source>
</evidence>
<accession>A0A5C5Z2P0</accession>
<keyword evidence="3" id="KW-0545">Nucleotide biosynthesis</keyword>
<dbReference type="InterPro" id="IPR029099">
    <property type="entry name" value="Pribosyltran_N"/>
</dbReference>
<dbReference type="InterPro" id="IPR029057">
    <property type="entry name" value="PRTase-like"/>
</dbReference>
<protein>
    <recommendedName>
        <fullName evidence="1">ribose-phosphate diphosphokinase</fullName>
        <ecNumber evidence="1">2.7.6.1</ecNumber>
    </recommendedName>
</protein>
<evidence type="ECO:0000256" key="1">
    <source>
        <dbReference type="ARBA" id="ARBA00013247"/>
    </source>
</evidence>
<dbReference type="Proteomes" id="UP000315010">
    <property type="component" value="Unassembled WGS sequence"/>
</dbReference>
<dbReference type="NCBIfam" id="TIGR01251">
    <property type="entry name" value="ribP_PPkin"/>
    <property type="match status" value="1"/>
</dbReference>
<keyword evidence="10" id="KW-1185">Reference proteome</keyword>
<dbReference type="GO" id="GO:0005524">
    <property type="term" value="F:ATP binding"/>
    <property type="evidence" value="ECO:0007669"/>
    <property type="project" value="UniProtKB-KW"/>
</dbReference>
<dbReference type="GO" id="GO:0004749">
    <property type="term" value="F:ribose phosphate diphosphokinase activity"/>
    <property type="evidence" value="ECO:0007669"/>
    <property type="project" value="UniProtKB-EC"/>
</dbReference>
<dbReference type="GO" id="GO:0016301">
    <property type="term" value="F:kinase activity"/>
    <property type="evidence" value="ECO:0007669"/>
    <property type="project" value="UniProtKB-KW"/>
</dbReference>
<reference evidence="9 10" key="1">
    <citation type="submission" date="2019-02" db="EMBL/GenBank/DDBJ databases">
        <title>Deep-cultivation of Planctomycetes and their phenomic and genomic characterization uncovers novel biology.</title>
        <authorList>
            <person name="Wiegand S."/>
            <person name="Jogler M."/>
            <person name="Boedeker C."/>
            <person name="Pinto D."/>
            <person name="Vollmers J."/>
            <person name="Rivas-Marin E."/>
            <person name="Kohn T."/>
            <person name="Peeters S.H."/>
            <person name="Heuer A."/>
            <person name="Rast P."/>
            <person name="Oberbeckmann S."/>
            <person name="Bunk B."/>
            <person name="Jeske O."/>
            <person name="Meyerdierks A."/>
            <person name="Storesund J.E."/>
            <person name="Kallscheuer N."/>
            <person name="Luecker S."/>
            <person name="Lage O.M."/>
            <person name="Pohl T."/>
            <person name="Merkel B.J."/>
            <person name="Hornburger P."/>
            <person name="Mueller R.-W."/>
            <person name="Bruemmer F."/>
            <person name="Labrenz M."/>
            <person name="Spormann A.M."/>
            <person name="Op Den Camp H."/>
            <person name="Overmann J."/>
            <person name="Amann R."/>
            <person name="Jetten M.S.M."/>
            <person name="Mascher T."/>
            <person name="Medema M.H."/>
            <person name="Devos D.P."/>
            <person name="Kaster A.-K."/>
            <person name="Ovreas L."/>
            <person name="Rohde M."/>
            <person name="Galperin M.Y."/>
            <person name="Jogler C."/>
        </authorList>
    </citation>
    <scope>NUCLEOTIDE SEQUENCE [LARGE SCALE GENOMIC DNA]</scope>
    <source>
        <strain evidence="9 10">CA13</strain>
    </source>
</reference>
<proteinExistence type="predicted"/>
<dbReference type="AlphaFoldDB" id="A0A5C5Z2P0"/>
<name>A0A5C5Z2P0_9BACT</name>
<dbReference type="GO" id="GO:0006015">
    <property type="term" value="P:5-phosphoribose 1-diphosphate biosynthetic process"/>
    <property type="evidence" value="ECO:0007669"/>
    <property type="project" value="TreeGrafter"/>
</dbReference>
<evidence type="ECO:0000256" key="2">
    <source>
        <dbReference type="ARBA" id="ARBA00022679"/>
    </source>
</evidence>
<evidence type="ECO:0000256" key="7">
    <source>
        <dbReference type="ARBA" id="ARBA00049535"/>
    </source>
</evidence>
<dbReference type="RefSeq" id="WP_146397604.1">
    <property type="nucleotide sequence ID" value="NZ_SJPJ01000001.1"/>
</dbReference>
<dbReference type="SMART" id="SM01400">
    <property type="entry name" value="Pribosyltran_N"/>
    <property type="match status" value="1"/>
</dbReference>
<sequence>MHDSKPLLIVMNASREYGNRIASHVAEEVIPHEERGFEDGEHKIRPLASVRNQNVFVIDSLHADAKLSVNDKLCRLLFLIGALHDASAGRVIAVVPYLCYARKDRKTKPRDPVTTRYVARMFEAVGTDHLLTMDVHNLAAFQNAFGSTTTDHLEAMHLFVDHFSALNSDDELAVISPDVGGVKRAELFRQALQHKTGRQITMGFLQKQRSEGIVTTGAFVGDVKDRTVIIIDDLISSGTTLCRAATACRANGAKTIYAAATHSMFSSNAESILSASAFDRIVVTDTVPPWRLSNEFIASKLDIVDTTPLFASAIQCINWGESIIQLQT</sequence>
<dbReference type="InterPro" id="IPR000836">
    <property type="entry name" value="PRTase_dom"/>
</dbReference>
<dbReference type="GO" id="GO:0000287">
    <property type="term" value="F:magnesium ion binding"/>
    <property type="evidence" value="ECO:0007669"/>
    <property type="project" value="InterPro"/>
</dbReference>
<evidence type="ECO:0000313" key="9">
    <source>
        <dbReference type="EMBL" id="TWT81598.1"/>
    </source>
</evidence>
<keyword evidence="4" id="KW-0547">Nucleotide-binding</keyword>
<dbReference type="Pfam" id="PF14572">
    <property type="entry name" value="Pribosyl_synth"/>
    <property type="match status" value="1"/>
</dbReference>
<dbReference type="Pfam" id="PF13793">
    <property type="entry name" value="Pribosyltran_N"/>
    <property type="match status" value="1"/>
</dbReference>
<dbReference type="GO" id="GO:0002189">
    <property type="term" value="C:ribose phosphate diphosphokinase complex"/>
    <property type="evidence" value="ECO:0007669"/>
    <property type="project" value="TreeGrafter"/>
</dbReference>
<dbReference type="InterPro" id="IPR005946">
    <property type="entry name" value="Rib-P_diPkinase"/>
</dbReference>
<comment type="catalytic activity">
    <reaction evidence="7">
        <text>D-ribose 5-phosphate + ATP = 5-phospho-alpha-D-ribose 1-diphosphate + AMP + H(+)</text>
        <dbReference type="Rhea" id="RHEA:15609"/>
        <dbReference type="ChEBI" id="CHEBI:15378"/>
        <dbReference type="ChEBI" id="CHEBI:30616"/>
        <dbReference type="ChEBI" id="CHEBI:58017"/>
        <dbReference type="ChEBI" id="CHEBI:78346"/>
        <dbReference type="ChEBI" id="CHEBI:456215"/>
        <dbReference type="EC" id="2.7.6.1"/>
    </reaction>
</comment>
<evidence type="ECO:0000313" key="10">
    <source>
        <dbReference type="Proteomes" id="UP000315010"/>
    </source>
</evidence>
<dbReference type="FunFam" id="3.40.50.2020:FF:000014">
    <property type="entry name" value="Ribose-phosphate pyrophosphokinase 1"/>
    <property type="match status" value="1"/>
</dbReference>
<dbReference type="PANTHER" id="PTHR10210:SF32">
    <property type="entry name" value="RIBOSE-PHOSPHATE PYROPHOSPHOKINASE 2"/>
    <property type="match status" value="1"/>
</dbReference>
<dbReference type="EMBL" id="SJPJ01000001">
    <property type="protein sequence ID" value="TWT81598.1"/>
    <property type="molecule type" value="Genomic_DNA"/>
</dbReference>
<dbReference type="EC" id="2.7.6.1" evidence="1"/>
<comment type="caution">
    <text evidence="9">The sequence shown here is derived from an EMBL/GenBank/DDBJ whole genome shotgun (WGS) entry which is preliminary data.</text>
</comment>
<dbReference type="GO" id="GO:0005737">
    <property type="term" value="C:cytoplasm"/>
    <property type="evidence" value="ECO:0007669"/>
    <property type="project" value="TreeGrafter"/>
</dbReference>
<keyword evidence="2 9" id="KW-0808">Transferase</keyword>
<keyword evidence="6" id="KW-0067">ATP-binding</keyword>
<dbReference type="GO" id="GO:0006164">
    <property type="term" value="P:purine nucleotide biosynthetic process"/>
    <property type="evidence" value="ECO:0007669"/>
    <property type="project" value="TreeGrafter"/>
</dbReference>
<dbReference type="OrthoDB" id="9777067at2"/>